<evidence type="ECO:0000256" key="2">
    <source>
        <dbReference type="ARBA" id="ARBA00022475"/>
    </source>
</evidence>
<feature type="transmembrane region" description="Helical" evidence="10">
    <location>
        <begin position="49"/>
        <end position="82"/>
    </location>
</feature>
<feature type="transmembrane region" description="Helical" evidence="10">
    <location>
        <begin position="6"/>
        <end position="28"/>
    </location>
</feature>
<reference evidence="11" key="1">
    <citation type="submission" date="2015-01" db="EMBL/GenBank/DDBJ databases">
        <title>Transcriptome Assembly of Fopius arisanus.</title>
        <authorList>
            <person name="Geib S."/>
        </authorList>
    </citation>
    <scope>NUCLEOTIDE SEQUENCE</scope>
</reference>
<keyword evidence="5" id="KW-0552">Olfaction</keyword>
<feature type="transmembrane region" description="Helical" evidence="10">
    <location>
        <begin position="143"/>
        <end position="167"/>
    </location>
</feature>
<evidence type="ECO:0000256" key="3">
    <source>
        <dbReference type="ARBA" id="ARBA00022606"/>
    </source>
</evidence>
<dbReference type="GO" id="GO:0005549">
    <property type="term" value="F:odorant binding"/>
    <property type="evidence" value="ECO:0007669"/>
    <property type="project" value="InterPro"/>
</dbReference>
<proteinExistence type="predicted"/>
<dbReference type="GO" id="GO:0004984">
    <property type="term" value="F:olfactory receptor activity"/>
    <property type="evidence" value="ECO:0007669"/>
    <property type="project" value="InterPro"/>
</dbReference>
<dbReference type="AlphaFoldDB" id="A0A0C9QV00"/>
<keyword evidence="8" id="KW-0675">Receptor</keyword>
<keyword evidence="6 10" id="KW-1133">Transmembrane helix</keyword>
<evidence type="ECO:0000256" key="10">
    <source>
        <dbReference type="SAM" id="Phobius"/>
    </source>
</evidence>
<protein>
    <submittedName>
        <fullName evidence="11">Or22c_1 protein</fullName>
    </submittedName>
</protein>
<evidence type="ECO:0000313" key="11">
    <source>
        <dbReference type="EMBL" id="JAG74239.1"/>
    </source>
</evidence>
<keyword evidence="7 10" id="KW-0472">Membrane</keyword>
<evidence type="ECO:0000256" key="7">
    <source>
        <dbReference type="ARBA" id="ARBA00023136"/>
    </source>
</evidence>
<organism evidence="11">
    <name type="scientific">Fopius arisanus</name>
    <dbReference type="NCBI Taxonomy" id="64838"/>
    <lineage>
        <taxon>Eukaryota</taxon>
        <taxon>Metazoa</taxon>
        <taxon>Ecdysozoa</taxon>
        <taxon>Arthropoda</taxon>
        <taxon>Hexapoda</taxon>
        <taxon>Insecta</taxon>
        <taxon>Pterygota</taxon>
        <taxon>Neoptera</taxon>
        <taxon>Endopterygota</taxon>
        <taxon>Hymenoptera</taxon>
        <taxon>Apocrita</taxon>
        <taxon>Ichneumonoidea</taxon>
        <taxon>Braconidae</taxon>
        <taxon>Opiinae</taxon>
        <taxon>Fopius</taxon>
    </lineage>
</organism>
<keyword evidence="4 10" id="KW-0812">Transmembrane</keyword>
<gene>
    <name evidence="11" type="primary">Or22c_1</name>
    <name evidence="11" type="ORF">g.9272</name>
</gene>
<dbReference type="GO" id="GO:0005886">
    <property type="term" value="C:plasma membrane"/>
    <property type="evidence" value="ECO:0007669"/>
    <property type="project" value="UniProtKB-SubCell"/>
</dbReference>
<dbReference type="PANTHER" id="PTHR21137">
    <property type="entry name" value="ODORANT RECEPTOR"/>
    <property type="match status" value="1"/>
</dbReference>
<evidence type="ECO:0000256" key="1">
    <source>
        <dbReference type="ARBA" id="ARBA00004651"/>
    </source>
</evidence>
<keyword evidence="2" id="KW-1003">Cell membrane</keyword>
<feature type="transmembrane region" description="Helical" evidence="10">
    <location>
        <begin position="179"/>
        <end position="199"/>
    </location>
</feature>
<dbReference type="EMBL" id="GBYB01004472">
    <property type="protein sequence ID" value="JAG74239.1"/>
    <property type="molecule type" value="Transcribed_RNA"/>
</dbReference>
<accession>A0A0C9QV00</accession>
<keyword evidence="9" id="KW-0807">Transducer</keyword>
<dbReference type="GO" id="GO:0007165">
    <property type="term" value="P:signal transduction"/>
    <property type="evidence" value="ECO:0007669"/>
    <property type="project" value="UniProtKB-KW"/>
</dbReference>
<evidence type="ECO:0000256" key="6">
    <source>
        <dbReference type="ARBA" id="ARBA00022989"/>
    </source>
</evidence>
<keyword evidence="3" id="KW-0716">Sensory transduction</keyword>
<evidence type="ECO:0000256" key="8">
    <source>
        <dbReference type="ARBA" id="ARBA00023170"/>
    </source>
</evidence>
<name>A0A0C9QV00_9HYME</name>
<sequence length="275" mass="31518">MTHYAFWGRLACVIQLIATAAVVLEFAFTRYPIFAAVNNSSSSIRSLMLGPPCWIPVAMPVGLYLTQYYLIFFGLWVVAFLYSSCDAFIISNALHICGQFEILNMTFDDWSPEESDSNARYRIRKYSKRHNELLLLGNQFNQLVNISILLGIFGNCFIVCSSGIALLISMKNGNALEDVINCVVRIYVGYMSLFMYSYFGEKMFYQAENSRMTAYGCPWYIMPSDIIKDIQFIIMRNNSFCHLTIGGVLIMNYESFKQLTRLMFSSFSILKLMIE</sequence>
<evidence type="ECO:0000256" key="9">
    <source>
        <dbReference type="ARBA" id="ARBA00023224"/>
    </source>
</evidence>
<dbReference type="InterPro" id="IPR004117">
    <property type="entry name" value="7tm6_olfct_rcpt"/>
</dbReference>
<evidence type="ECO:0000256" key="5">
    <source>
        <dbReference type="ARBA" id="ARBA00022725"/>
    </source>
</evidence>
<comment type="subcellular location">
    <subcellularLocation>
        <location evidence="1">Cell membrane</location>
        <topology evidence="1">Multi-pass membrane protein</topology>
    </subcellularLocation>
</comment>
<dbReference type="PANTHER" id="PTHR21137:SF35">
    <property type="entry name" value="ODORANT RECEPTOR 19A-RELATED"/>
    <property type="match status" value="1"/>
</dbReference>
<evidence type="ECO:0000256" key="4">
    <source>
        <dbReference type="ARBA" id="ARBA00022692"/>
    </source>
</evidence>
<dbReference type="Pfam" id="PF02949">
    <property type="entry name" value="7tm_6"/>
    <property type="match status" value="1"/>
</dbReference>